<organism evidence="1 2">
    <name type="scientific">Membranihabitans marinus</name>
    <dbReference type="NCBI Taxonomy" id="1227546"/>
    <lineage>
        <taxon>Bacteria</taxon>
        <taxon>Pseudomonadati</taxon>
        <taxon>Bacteroidota</taxon>
        <taxon>Saprospiria</taxon>
        <taxon>Saprospirales</taxon>
        <taxon>Saprospiraceae</taxon>
        <taxon>Membranihabitans</taxon>
    </lineage>
</organism>
<dbReference type="AlphaFoldDB" id="A0A953HWE6"/>
<gene>
    <name evidence="1" type="ORF">KUV50_16395</name>
</gene>
<proteinExistence type="predicted"/>
<sequence>MIKSRNTTSSTKSDTLLQLILSMSKAEKRAFSLYVNRAGNSDEILYYQVFSEVNKRKSFDDEVILRVVPGLKRSQLPNIRASLYRHILKSLRHLYDRMDIYHVLESFDFARILYDKGLYFQSLDQLQKCKDQAIELQEYFLLGNFLQFEKFIESQYITHSIGDRADNLSEQSNEIFEHIRQTTYWSNKSLQLYDWYLKYGYIKDYEEKEKLTRYFYHGMQDLDLSKAGFYERIYFHQAYMWYYYIVQDFQNYYRHCLKFVHAFEEYPQMKQVNLAIYMKAVHNICNALFFLNSYNRFREKFEQFREIKKFFKAKRSNIEGLYYLYFYLHKIDAYTMQGEFQKSWVWLPELIELLERNPYNWDQHRIIVFYYKIACLYFGGGDFDRAIDFLNLIINQKSYDIRTDIQSYARILNLISHYELGNQRLLQYQVKSVYRFLGKKEELQKVQQSIFAFLRKLPNMKLLEVRDHFKELKSDLEILQNDPIEKRFFLYLDILSWLQSKVEKRSVEEVIRGKFLEKQDDHRSN</sequence>
<dbReference type="Gene3D" id="1.25.40.10">
    <property type="entry name" value="Tetratricopeptide repeat domain"/>
    <property type="match status" value="1"/>
</dbReference>
<reference evidence="1" key="1">
    <citation type="submission" date="2021-06" db="EMBL/GenBank/DDBJ databases">
        <title>44 bacteria genomes isolated from Dapeng, Shenzhen.</title>
        <authorList>
            <person name="Zheng W."/>
            <person name="Yu S."/>
            <person name="Huang Y."/>
        </authorList>
    </citation>
    <scope>NUCLEOTIDE SEQUENCE</scope>
    <source>
        <strain evidence="1">DP5N28-2</strain>
    </source>
</reference>
<dbReference type="Proteomes" id="UP000753961">
    <property type="component" value="Unassembled WGS sequence"/>
</dbReference>
<comment type="caution">
    <text evidence="1">The sequence shown here is derived from an EMBL/GenBank/DDBJ whole genome shotgun (WGS) entry which is preliminary data.</text>
</comment>
<dbReference type="InterPro" id="IPR011990">
    <property type="entry name" value="TPR-like_helical_dom_sf"/>
</dbReference>
<evidence type="ECO:0000313" key="2">
    <source>
        <dbReference type="Proteomes" id="UP000753961"/>
    </source>
</evidence>
<keyword evidence="2" id="KW-1185">Reference proteome</keyword>
<evidence type="ECO:0000313" key="1">
    <source>
        <dbReference type="EMBL" id="MBY5959735.1"/>
    </source>
</evidence>
<dbReference type="RefSeq" id="WP_222581271.1">
    <property type="nucleotide sequence ID" value="NZ_JAHVHU010000017.1"/>
</dbReference>
<evidence type="ECO:0008006" key="3">
    <source>
        <dbReference type="Google" id="ProtNLM"/>
    </source>
</evidence>
<protein>
    <recommendedName>
        <fullName evidence="3">Tetratricopeptide repeat-containing protein</fullName>
    </recommendedName>
</protein>
<dbReference type="EMBL" id="JAHVHU010000017">
    <property type="protein sequence ID" value="MBY5959735.1"/>
    <property type="molecule type" value="Genomic_DNA"/>
</dbReference>
<accession>A0A953HWE6</accession>
<name>A0A953HWE6_9BACT</name>